<proteinExistence type="predicted"/>
<sequence>MFKKQGEIKKSDHYKKFSIKMPVVLEEGDERVKNLHIPEEELIVQTIVEPLEEKVSISLRNYFAVDNFPFSEDEKRYIWNQTKFLIPTEMRDYNRIYR</sequence>
<keyword evidence="1" id="KW-0614">Plasmid</keyword>
<dbReference type="EMBL" id="CP045273">
    <property type="protein sequence ID" value="QJX80097.1"/>
    <property type="molecule type" value="Genomic_DNA"/>
</dbReference>
<accession>A0A6M6E6E9</accession>
<evidence type="ECO:0000313" key="1">
    <source>
        <dbReference type="EMBL" id="QJX80097.1"/>
    </source>
</evidence>
<dbReference type="RefSeq" id="WP_171778079.1">
    <property type="nucleotide sequence ID" value="NZ_CP045273.1"/>
</dbReference>
<geneLocation type="plasmid" evidence="2">
    <name>pfdu301a</name>
</geneLocation>
<dbReference type="Proteomes" id="UP000501076">
    <property type="component" value="Plasmid pFDU301A"/>
</dbReference>
<evidence type="ECO:0000313" key="2">
    <source>
        <dbReference type="Proteomes" id="UP000501076"/>
    </source>
</evidence>
<dbReference type="AlphaFoldDB" id="A0A6M6E6E9"/>
<reference evidence="1 2" key="1">
    <citation type="submission" date="2019-10" db="EMBL/GenBank/DDBJ databases">
        <title>Complete genome sequences for adaption low water activity.</title>
        <authorList>
            <person name="Zhao L."/>
            <person name="Zhong J."/>
        </authorList>
    </citation>
    <scope>NUCLEOTIDE SEQUENCE [LARGE SCALE GENOMIC DNA]</scope>
    <source>
        <strain evidence="1 2">FDU301</strain>
        <plasmid evidence="2">pfdu301a</plasmid>
    </source>
</reference>
<name>A0A6M6E6E9_PRIMG</name>
<gene>
    <name evidence="1" type="ORF">FDZ14_28795</name>
</gene>
<organism evidence="1 2">
    <name type="scientific">Priestia megaterium</name>
    <name type="common">Bacillus megaterium</name>
    <dbReference type="NCBI Taxonomy" id="1404"/>
    <lineage>
        <taxon>Bacteria</taxon>
        <taxon>Bacillati</taxon>
        <taxon>Bacillota</taxon>
        <taxon>Bacilli</taxon>
        <taxon>Bacillales</taxon>
        <taxon>Bacillaceae</taxon>
        <taxon>Priestia</taxon>
    </lineage>
</organism>
<protein>
    <submittedName>
        <fullName evidence="1">Uncharacterized protein</fullName>
    </submittedName>
</protein>